<dbReference type="Gene3D" id="3.10.330.20">
    <property type="match status" value="1"/>
</dbReference>
<keyword evidence="6" id="KW-1185">Reference proteome</keyword>
<dbReference type="GO" id="GO:0005739">
    <property type="term" value="C:mitochondrion"/>
    <property type="evidence" value="ECO:0007669"/>
    <property type="project" value="TreeGrafter"/>
</dbReference>
<proteinExistence type="predicted"/>
<protein>
    <recommendedName>
        <fullName evidence="2">tRNA (adenine(58)-N(1))-methyltransferase catalytic subunit TRM61</fullName>
        <ecNumber evidence="1">2.1.1.220</ecNumber>
    </recommendedName>
    <alternativeName>
        <fullName evidence="3">tRNA(m1A58)-methyltransferase subunit TRM61</fullName>
    </alternativeName>
</protein>
<dbReference type="GO" id="GO:0160107">
    <property type="term" value="F:tRNA (adenine(58)-N1)-methyltransferase activity"/>
    <property type="evidence" value="ECO:0007669"/>
    <property type="project" value="UniProtKB-EC"/>
</dbReference>
<feature type="region of interest" description="Disordered" evidence="4">
    <location>
        <begin position="168"/>
        <end position="212"/>
    </location>
</feature>
<accession>A0A9W9FZ71</accession>
<dbReference type="EC" id="2.1.1.220" evidence="1"/>
<dbReference type="GO" id="GO:0030488">
    <property type="term" value="P:tRNA methylation"/>
    <property type="evidence" value="ECO:0007669"/>
    <property type="project" value="InterPro"/>
</dbReference>
<dbReference type="GO" id="GO:0031515">
    <property type="term" value="C:tRNA (m1A) methyltransferase complex"/>
    <property type="evidence" value="ECO:0007669"/>
    <property type="project" value="InterPro"/>
</dbReference>
<evidence type="ECO:0000256" key="1">
    <source>
        <dbReference type="ARBA" id="ARBA00012796"/>
    </source>
</evidence>
<sequence>MARLLRSLQQLLGTSTPVPIAAPKQAIGLARSRSINADFSVFQEGDRVLLNTKQPALTKPLKRGGKTNLRKGHLAHDQVIGNRVWDAVQAHKGPEVRLSLPTLEEYVTLTPRHVTPIYSHDANLIVSLLDLHPNTPSAGDKQAPIEILESGTGHGSLTLHLARALHAANSTPPPRPTNSQIKHVADRNRDPREKEEQATETEVVTEGDPTQVQEEWDAWRAERGAIIHTVDVSSKFAKLAEQNVQGFRRGIYAGTVDFYVGAVEEWINEQATRRAKAAEKAEPFLSCVILDMPSAHERIPLVKDSIMRDGKLLVFAPSITQIGDCVQTIHDMGRPFVLDRVVELGIGLTSGRQWDVRLAVKKSTSDPSTWESGAESEETAQTGDEASEDEPIGNPEPSVPSPGAAGKNAVMVCRPKVGLRTMGGGFVGVWRRIEERT</sequence>
<organism evidence="5 6">
    <name type="scientific">Penicillium angulare</name>
    <dbReference type="NCBI Taxonomy" id="116970"/>
    <lineage>
        <taxon>Eukaryota</taxon>
        <taxon>Fungi</taxon>
        <taxon>Dikarya</taxon>
        <taxon>Ascomycota</taxon>
        <taxon>Pezizomycotina</taxon>
        <taxon>Eurotiomycetes</taxon>
        <taxon>Eurotiomycetidae</taxon>
        <taxon>Eurotiales</taxon>
        <taxon>Aspergillaceae</taxon>
        <taxon>Penicillium</taxon>
    </lineage>
</organism>
<gene>
    <name evidence="5" type="ORF">N7456_005789</name>
</gene>
<dbReference type="OrthoDB" id="5585464at2759"/>
<feature type="region of interest" description="Disordered" evidence="4">
    <location>
        <begin position="365"/>
        <end position="407"/>
    </location>
</feature>
<dbReference type="AlphaFoldDB" id="A0A9W9FZ71"/>
<dbReference type="PROSITE" id="PS51620">
    <property type="entry name" value="SAM_TRM61"/>
    <property type="match status" value="1"/>
</dbReference>
<evidence type="ECO:0000256" key="3">
    <source>
        <dbReference type="ARBA" id="ARBA00033309"/>
    </source>
</evidence>
<evidence type="ECO:0000313" key="5">
    <source>
        <dbReference type="EMBL" id="KAJ5109114.1"/>
    </source>
</evidence>
<reference evidence="5" key="2">
    <citation type="journal article" date="2023" name="IMA Fungus">
        <title>Comparative genomic study of the Penicillium genus elucidates a diverse pangenome and 15 lateral gene transfer events.</title>
        <authorList>
            <person name="Petersen C."/>
            <person name="Sorensen T."/>
            <person name="Nielsen M.R."/>
            <person name="Sondergaard T.E."/>
            <person name="Sorensen J.L."/>
            <person name="Fitzpatrick D.A."/>
            <person name="Frisvad J.C."/>
            <person name="Nielsen K.L."/>
        </authorList>
    </citation>
    <scope>NUCLEOTIDE SEQUENCE</scope>
    <source>
        <strain evidence="5">IBT 30069</strain>
    </source>
</reference>
<comment type="caution">
    <text evidence="5">The sequence shown here is derived from an EMBL/GenBank/DDBJ whole genome shotgun (WGS) entry which is preliminary data.</text>
</comment>
<feature type="compositionally biased region" description="Basic and acidic residues" evidence="4">
    <location>
        <begin position="183"/>
        <end position="197"/>
    </location>
</feature>
<name>A0A9W9FZ71_9EURO</name>
<dbReference type="Proteomes" id="UP001149165">
    <property type="component" value="Unassembled WGS sequence"/>
</dbReference>
<dbReference type="PANTHER" id="PTHR12133">
    <property type="entry name" value="TRNA (ADENINE(58)-N(1))-METHYLTRANSFERASE"/>
    <property type="match status" value="1"/>
</dbReference>
<dbReference type="EMBL" id="JAPQKH010000003">
    <property type="protein sequence ID" value="KAJ5109114.1"/>
    <property type="molecule type" value="Genomic_DNA"/>
</dbReference>
<dbReference type="InterPro" id="IPR014816">
    <property type="entry name" value="tRNA_MeTrfase_Gcd14"/>
</dbReference>
<dbReference type="SUPFAM" id="SSF53335">
    <property type="entry name" value="S-adenosyl-L-methionine-dependent methyltransferases"/>
    <property type="match status" value="1"/>
</dbReference>
<reference evidence="5" key="1">
    <citation type="submission" date="2022-11" db="EMBL/GenBank/DDBJ databases">
        <authorList>
            <person name="Petersen C."/>
        </authorList>
    </citation>
    <scope>NUCLEOTIDE SEQUENCE</scope>
    <source>
        <strain evidence="5">IBT 30069</strain>
    </source>
</reference>
<dbReference type="InterPro" id="IPR029063">
    <property type="entry name" value="SAM-dependent_MTases_sf"/>
</dbReference>
<dbReference type="Gene3D" id="3.40.50.150">
    <property type="entry name" value="Vaccinia Virus protein VP39"/>
    <property type="match status" value="1"/>
</dbReference>
<evidence type="ECO:0000256" key="4">
    <source>
        <dbReference type="SAM" id="MobiDB-lite"/>
    </source>
</evidence>
<evidence type="ECO:0000313" key="6">
    <source>
        <dbReference type="Proteomes" id="UP001149165"/>
    </source>
</evidence>
<dbReference type="PANTHER" id="PTHR12133:SF1">
    <property type="entry name" value="TRNA (ADENINE(58)-N(1))-METHYLTRANSFERASE, MITOCHONDRIAL"/>
    <property type="match status" value="1"/>
</dbReference>
<dbReference type="Pfam" id="PF14801">
    <property type="entry name" value="TrmI-like_N"/>
    <property type="match status" value="1"/>
</dbReference>
<evidence type="ECO:0000256" key="2">
    <source>
        <dbReference type="ARBA" id="ARBA00015963"/>
    </source>
</evidence>